<dbReference type="GO" id="GO:0051726">
    <property type="term" value="P:regulation of cell cycle"/>
    <property type="evidence" value="ECO:0007669"/>
    <property type="project" value="TreeGrafter"/>
</dbReference>
<evidence type="ECO:0000259" key="7">
    <source>
        <dbReference type="PROSITE" id="PS50089"/>
    </source>
</evidence>
<dbReference type="InterPro" id="IPR001370">
    <property type="entry name" value="BIR_rpt"/>
</dbReference>
<dbReference type="PROSITE" id="PS50089">
    <property type="entry name" value="ZF_RING_2"/>
    <property type="match status" value="1"/>
</dbReference>
<evidence type="ECO:0000256" key="2">
    <source>
        <dbReference type="ARBA" id="ARBA00022703"/>
    </source>
</evidence>
<dbReference type="Pfam" id="PF00653">
    <property type="entry name" value="BIR"/>
    <property type="match status" value="2"/>
</dbReference>
<dbReference type="GO" id="GO:0005737">
    <property type="term" value="C:cytoplasm"/>
    <property type="evidence" value="ECO:0007669"/>
    <property type="project" value="TreeGrafter"/>
</dbReference>
<proteinExistence type="inferred from homology"/>
<dbReference type="EMBL" id="CACVKT020000803">
    <property type="protein sequence ID" value="CAC5363208.1"/>
    <property type="molecule type" value="Genomic_DNA"/>
</dbReference>
<dbReference type="Gene3D" id="1.10.1170.10">
    <property type="entry name" value="Inhibitor Of Apoptosis Protein (2mihbC-IAP-1), Chain A"/>
    <property type="match status" value="2"/>
</dbReference>
<protein>
    <recommendedName>
        <fullName evidence="7">RING-type domain-containing protein</fullName>
    </recommendedName>
</protein>
<dbReference type="PANTHER" id="PTHR10044:SF139">
    <property type="entry name" value="DEATH-ASSOCIATED INHIBITOR OF APOPTOSIS 2"/>
    <property type="match status" value="1"/>
</dbReference>
<comment type="similarity">
    <text evidence="1">Belongs to the IAP family.</text>
</comment>
<gene>
    <name evidence="8" type="ORF">MCOR_4716</name>
</gene>
<dbReference type="Pfam" id="PF13920">
    <property type="entry name" value="zf-C3HC4_3"/>
    <property type="match status" value="1"/>
</dbReference>
<reference evidence="8 9" key="1">
    <citation type="submission" date="2020-06" db="EMBL/GenBank/DDBJ databases">
        <authorList>
            <person name="Li R."/>
            <person name="Bekaert M."/>
        </authorList>
    </citation>
    <scope>NUCLEOTIDE SEQUENCE [LARGE SCALE GENOMIC DNA]</scope>
    <source>
        <strain evidence="9">wild</strain>
    </source>
</reference>
<dbReference type="InterPro" id="IPR001841">
    <property type="entry name" value="Znf_RING"/>
</dbReference>
<sequence>MLQQPIYQSSSFLPPDESLICQNSTKPPLKDAMEYEGARLSTFATFPDIPGIYATKLARAGFYYLGKGDEVVCFKCKITHKNWKRHDSPLEIHMLISPLCDFIKQTKFMEYSQNITEGSVSNGEYYSPNEGTVCTNILCDKTKQTIKNTVAQQCLNMHINGTETQAVENTNTMNHHSNNFEYDVSHTHGVGIQTSSCGINQSLMNNTNTDISRTVAYPIGNNYSTNNTDSLIRISQTNLSNTNCSSSASNSQTLSQTTGYDSTIASKAPLEPMTMGICIDNPKYPKYATRISRLDSFKHWPTHLTQSPDEMVSAGFFFTGTGDHCRCFFCGGGLRNWEPGDQPWIEHARWYQNCAFVKNCKGERFIQDVQTNNMQTEIVEKNELPNPNTPLNDFRNIPAVRSVSQFGYDEKLIKEAYDTVKKAGTSDITSTVLLETVFNLEGKSNQTQENSNKTKPRIEETQSAIGPAITTQVNNEPASDPELELSVRSLEEENQNLKDQQTCKICLDEPIAIVFLPCGHLAACVTCAPALRRCPICRTFIKGTVKAIIC</sequence>
<dbReference type="OrthoDB" id="6096865at2759"/>
<dbReference type="PROSITE" id="PS01282">
    <property type="entry name" value="BIR_REPEAT_1"/>
    <property type="match status" value="1"/>
</dbReference>
<dbReference type="FunFam" id="1.10.1170.10:FF:000002">
    <property type="entry name" value="Baculoviral IAP repeat containing 7"/>
    <property type="match status" value="1"/>
</dbReference>
<evidence type="ECO:0000256" key="5">
    <source>
        <dbReference type="ARBA" id="ARBA00022833"/>
    </source>
</evidence>
<evidence type="ECO:0000313" key="8">
    <source>
        <dbReference type="EMBL" id="CAC5363208.1"/>
    </source>
</evidence>
<keyword evidence="5" id="KW-0862">Zinc</keyword>
<dbReference type="Gene3D" id="3.30.40.10">
    <property type="entry name" value="Zinc/RING finger domain, C3HC4 (zinc finger)"/>
    <property type="match status" value="1"/>
</dbReference>
<evidence type="ECO:0000256" key="6">
    <source>
        <dbReference type="PROSITE-ProRule" id="PRU00175"/>
    </source>
</evidence>
<dbReference type="CDD" id="cd16713">
    <property type="entry name" value="RING-HC_BIRC2_3_7"/>
    <property type="match status" value="1"/>
</dbReference>
<keyword evidence="2" id="KW-0053">Apoptosis</keyword>
<name>A0A6J8A8G4_MYTCO</name>
<dbReference type="InterPro" id="IPR013083">
    <property type="entry name" value="Znf_RING/FYVE/PHD"/>
</dbReference>
<dbReference type="SMART" id="SM00184">
    <property type="entry name" value="RING"/>
    <property type="match status" value="1"/>
</dbReference>
<evidence type="ECO:0000256" key="4">
    <source>
        <dbReference type="ARBA" id="ARBA00022771"/>
    </source>
</evidence>
<keyword evidence="4 6" id="KW-0863">Zinc-finger</keyword>
<organism evidence="8 9">
    <name type="scientific">Mytilus coruscus</name>
    <name type="common">Sea mussel</name>
    <dbReference type="NCBI Taxonomy" id="42192"/>
    <lineage>
        <taxon>Eukaryota</taxon>
        <taxon>Metazoa</taxon>
        <taxon>Spiralia</taxon>
        <taxon>Lophotrochozoa</taxon>
        <taxon>Mollusca</taxon>
        <taxon>Bivalvia</taxon>
        <taxon>Autobranchia</taxon>
        <taxon>Pteriomorphia</taxon>
        <taxon>Mytilida</taxon>
        <taxon>Mytiloidea</taxon>
        <taxon>Mytilidae</taxon>
        <taxon>Mytilinae</taxon>
        <taxon>Mytilus</taxon>
    </lineage>
</organism>
<dbReference type="GO" id="GO:0006915">
    <property type="term" value="P:apoptotic process"/>
    <property type="evidence" value="ECO:0007669"/>
    <property type="project" value="UniProtKB-KW"/>
</dbReference>
<dbReference type="PANTHER" id="PTHR10044">
    <property type="entry name" value="INHIBITOR OF APOPTOSIS"/>
    <property type="match status" value="1"/>
</dbReference>
<keyword evidence="9" id="KW-1185">Reference proteome</keyword>
<dbReference type="SUPFAM" id="SSF57924">
    <property type="entry name" value="Inhibitor of apoptosis (IAP) repeat"/>
    <property type="match status" value="2"/>
</dbReference>
<dbReference type="SMART" id="SM00238">
    <property type="entry name" value="BIR"/>
    <property type="match status" value="2"/>
</dbReference>
<dbReference type="AlphaFoldDB" id="A0A6J8A8G4"/>
<feature type="domain" description="RING-type" evidence="7">
    <location>
        <begin position="503"/>
        <end position="538"/>
    </location>
</feature>
<dbReference type="GO" id="GO:0005634">
    <property type="term" value="C:nucleus"/>
    <property type="evidence" value="ECO:0007669"/>
    <property type="project" value="TreeGrafter"/>
</dbReference>
<keyword evidence="3" id="KW-0479">Metal-binding</keyword>
<evidence type="ECO:0000256" key="1">
    <source>
        <dbReference type="ARBA" id="ARBA00006672"/>
    </source>
</evidence>
<evidence type="ECO:0000256" key="3">
    <source>
        <dbReference type="ARBA" id="ARBA00022723"/>
    </source>
</evidence>
<dbReference type="Proteomes" id="UP000507470">
    <property type="component" value="Unassembled WGS sequence"/>
</dbReference>
<dbReference type="GO" id="GO:0008270">
    <property type="term" value="F:zinc ion binding"/>
    <property type="evidence" value="ECO:0007669"/>
    <property type="project" value="UniProtKB-KW"/>
</dbReference>
<evidence type="ECO:0000313" key="9">
    <source>
        <dbReference type="Proteomes" id="UP000507470"/>
    </source>
</evidence>
<dbReference type="PROSITE" id="PS50143">
    <property type="entry name" value="BIR_REPEAT_2"/>
    <property type="match status" value="2"/>
</dbReference>
<dbReference type="InterPro" id="IPR050784">
    <property type="entry name" value="IAP"/>
</dbReference>
<dbReference type="FunFam" id="1.10.1170.10:FF:000003">
    <property type="entry name" value="E3 ubiquitin-protein ligase XIAP"/>
    <property type="match status" value="1"/>
</dbReference>
<accession>A0A6J8A8G4</accession>
<dbReference type="CDD" id="cd00022">
    <property type="entry name" value="BIR"/>
    <property type="match status" value="2"/>
</dbReference>